<name>A0A447GBY5_9MYCO</name>
<accession>A0A447GBY5</accession>
<evidence type="ECO:0000313" key="2">
    <source>
        <dbReference type="Proteomes" id="UP000269998"/>
    </source>
</evidence>
<dbReference type="AlphaFoldDB" id="A0A447GBY5"/>
<protein>
    <submittedName>
        <fullName evidence="1">Uncharacterized protein</fullName>
    </submittedName>
</protein>
<dbReference type="Proteomes" id="UP000269998">
    <property type="component" value="Chromosome"/>
</dbReference>
<dbReference type="KEGG" id="mbai:MB901379_01551"/>
<sequence length="46" mass="4706">MAAALPLSGLTALRELVDHAAAQAGKALTRGESDDGMNTHVVFLGE</sequence>
<reference evidence="2" key="1">
    <citation type="submission" date="2018-02" db="EMBL/GenBank/DDBJ databases">
        <authorList>
            <person name="Seth-Smith MB H."/>
            <person name="Seth-Smith H."/>
        </authorList>
    </citation>
    <scope>NUCLEOTIDE SEQUENCE [LARGE SCALE GENOMIC DNA]</scope>
</reference>
<gene>
    <name evidence="1" type="ORF">MB901379_01551</name>
</gene>
<dbReference type="RefSeq" id="WP_158016032.1">
    <property type="nucleotide sequence ID" value="NZ_CBCSKE010000051.1"/>
</dbReference>
<proteinExistence type="predicted"/>
<evidence type="ECO:0000313" key="1">
    <source>
        <dbReference type="EMBL" id="VDM87997.1"/>
    </source>
</evidence>
<dbReference type="EMBL" id="LR130759">
    <property type="protein sequence ID" value="VDM87997.1"/>
    <property type="molecule type" value="Genomic_DNA"/>
</dbReference>
<organism evidence="1 2">
    <name type="scientific">Mycobacterium basiliense</name>
    <dbReference type="NCBI Taxonomy" id="2094119"/>
    <lineage>
        <taxon>Bacteria</taxon>
        <taxon>Bacillati</taxon>
        <taxon>Actinomycetota</taxon>
        <taxon>Actinomycetes</taxon>
        <taxon>Mycobacteriales</taxon>
        <taxon>Mycobacteriaceae</taxon>
        <taxon>Mycobacterium</taxon>
    </lineage>
</organism>
<keyword evidence="2" id="KW-1185">Reference proteome</keyword>